<dbReference type="InterPro" id="IPR036318">
    <property type="entry name" value="FAD-bd_PCMH-like_sf"/>
</dbReference>
<dbReference type="Pfam" id="PF01565">
    <property type="entry name" value="FAD_binding_4"/>
    <property type="match status" value="1"/>
</dbReference>
<keyword evidence="2" id="KW-0560">Oxidoreductase</keyword>
<accession>I3E1Q1</accession>
<evidence type="ECO:0000313" key="4">
    <source>
        <dbReference type="EMBL" id="EIJ80422.1"/>
    </source>
</evidence>
<dbReference type="AlphaFoldDB" id="I3E1Q1"/>
<dbReference type="Proteomes" id="UP000010523">
    <property type="component" value="Unassembled WGS sequence"/>
</dbReference>
<dbReference type="InterPro" id="IPR016166">
    <property type="entry name" value="FAD-bd_PCMH"/>
</dbReference>
<dbReference type="Gene3D" id="3.30.465.10">
    <property type="match status" value="1"/>
</dbReference>
<protein>
    <submittedName>
        <fullName evidence="4">FAD linked oxidase domain protein</fullName>
    </submittedName>
</protein>
<reference evidence="4 5" key="1">
    <citation type="journal article" date="2012" name="Appl. Environ. Microbiol.">
        <title>Genome Sequence of Thermotolerant Bacillus methanolicus: Features and Regulation Related to Methylotrophy and Production of L-Lysine and L-Glutamate from Methanol.</title>
        <authorList>
            <person name="Heggeset T.M."/>
            <person name="Krog A."/>
            <person name="Balzer S."/>
            <person name="Wentzel A."/>
            <person name="Ellingsen T.E."/>
            <person name="Brautaset T."/>
        </authorList>
    </citation>
    <scope>NUCLEOTIDE SEQUENCE [LARGE SCALE GENOMIC DNA]</scope>
    <source>
        <strain evidence="4 5">PB1</strain>
    </source>
</reference>
<gene>
    <name evidence="4" type="ORF">PB1_08682</name>
</gene>
<feature type="domain" description="FAD-binding PCMH-type" evidence="3">
    <location>
        <begin position="42"/>
        <end position="213"/>
    </location>
</feature>
<dbReference type="PANTHER" id="PTHR11748:SF119">
    <property type="entry name" value="D-2-HYDROXYGLUTARATE DEHYDROGENASE"/>
    <property type="match status" value="1"/>
</dbReference>
<keyword evidence="5" id="KW-1185">Reference proteome</keyword>
<dbReference type="GO" id="GO:0071949">
    <property type="term" value="F:FAD binding"/>
    <property type="evidence" value="ECO:0007669"/>
    <property type="project" value="InterPro"/>
</dbReference>
<dbReference type="InterPro" id="IPR016169">
    <property type="entry name" value="FAD-bd_PCMH_sub2"/>
</dbReference>
<dbReference type="InterPro" id="IPR006094">
    <property type="entry name" value="Oxid_FAD_bind_N"/>
</dbReference>
<dbReference type="SUPFAM" id="SSF56176">
    <property type="entry name" value="FAD-binding/transporter-associated domain-like"/>
    <property type="match status" value="1"/>
</dbReference>
<dbReference type="OrthoDB" id="9811261at2"/>
<dbReference type="GO" id="GO:1903457">
    <property type="term" value="P:lactate catabolic process"/>
    <property type="evidence" value="ECO:0007669"/>
    <property type="project" value="TreeGrafter"/>
</dbReference>
<dbReference type="RefSeq" id="WP_003351876.1">
    <property type="nucleotide sequence ID" value="NZ_AFEU01000002.1"/>
</dbReference>
<evidence type="ECO:0000256" key="2">
    <source>
        <dbReference type="ARBA" id="ARBA00023002"/>
    </source>
</evidence>
<dbReference type="PATRIC" id="fig|997296.3.peg.1845"/>
<dbReference type="GO" id="GO:0008720">
    <property type="term" value="F:D-lactate dehydrogenase (NAD+) activity"/>
    <property type="evidence" value="ECO:0007669"/>
    <property type="project" value="TreeGrafter"/>
</dbReference>
<dbReference type="GO" id="GO:0004458">
    <property type="term" value="F:D-lactate dehydrogenase (cytochrome) activity"/>
    <property type="evidence" value="ECO:0007669"/>
    <property type="project" value="TreeGrafter"/>
</dbReference>
<name>I3E1Q1_BACMT</name>
<comment type="caution">
    <text evidence="4">The sequence shown here is derived from an EMBL/GenBank/DDBJ whole genome shotgun (WGS) entry which is preliminary data.</text>
</comment>
<evidence type="ECO:0000313" key="5">
    <source>
        <dbReference type="Proteomes" id="UP000010523"/>
    </source>
</evidence>
<sequence>MTWKTELKQMLGSENVLLDDTAREKFSKDYYWYSPILERKLKDKIADCIALPSAEEELISLISFAVKKKVPITVRGAGTGNYGQAVPIEGGIVIDMTKFDKVLQIESNTVAVQAGIRIGNLERFLLQYRKELRIMPSTYMKSTVGGFVAGGSGGIGSITWGNLWDGNVLGAAVYTIEEHPRKLNISGDNLQHYIHNYGTLGVMTELQLPIEPKTDWMQVMVFHESLDEALRFSHIFAEKNSMKKRLLSVCEESLTKHFIPLKPYILPNKTLTMIEVDEKIKDDFMKIVKEYKGIVGHIIPAEQYRKGIRLSDFTWNHATLWAHKYEKNISYLQVEFDIDHLLDQVHLLKGQFGDEVQLHFEFIKRSGKIIPAALPVVRYTSYERLYKIIQFILDIGAKVHDPHTYLLGFGGWSLRMDKIIKLKRENDPYHLLNPGKITEIYSYPQLQS</sequence>
<keyword evidence="1" id="KW-0285">Flavoprotein</keyword>
<dbReference type="PROSITE" id="PS51387">
    <property type="entry name" value="FAD_PCMH"/>
    <property type="match status" value="1"/>
</dbReference>
<evidence type="ECO:0000259" key="3">
    <source>
        <dbReference type="PROSITE" id="PS51387"/>
    </source>
</evidence>
<dbReference type="STRING" id="997296.PB1_08682"/>
<dbReference type="EMBL" id="AFEU01000002">
    <property type="protein sequence ID" value="EIJ80422.1"/>
    <property type="molecule type" value="Genomic_DNA"/>
</dbReference>
<dbReference type="eggNOG" id="COG0277">
    <property type="taxonomic scope" value="Bacteria"/>
</dbReference>
<evidence type="ECO:0000256" key="1">
    <source>
        <dbReference type="ARBA" id="ARBA00022630"/>
    </source>
</evidence>
<organism evidence="4 5">
    <name type="scientific">Bacillus methanolicus PB1</name>
    <dbReference type="NCBI Taxonomy" id="997296"/>
    <lineage>
        <taxon>Bacteria</taxon>
        <taxon>Bacillati</taxon>
        <taxon>Bacillota</taxon>
        <taxon>Bacilli</taxon>
        <taxon>Bacillales</taxon>
        <taxon>Bacillaceae</taxon>
        <taxon>Bacillus</taxon>
    </lineage>
</organism>
<proteinExistence type="predicted"/>
<dbReference type="PANTHER" id="PTHR11748">
    <property type="entry name" value="D-LACTATE DEHYDROGENASE"/>
    <property type="match status" value="1"/>
</dbReference>